<dbReference type="RefSeq" id="WP_035847987.1">
    <property type="nucleotide sequence ID" value="NZ_KK073874.1"/>
</dbReference>
<organism evidence="3 4">
    <name type="scientific">Cryptosporangium arvum DSM 44712</name>
    <dbReference type="NCBI Taxonomy" id="927661"/>
    <lineage>
        <taxon>Bacteria</taxon>
        <taxon>Bacillati</taxon>
        <taxon>Actinomycetota</taxon>
        <taxon>Actinomycetes</taxon>
        <taxon>Cryptosporangiales</taxon>
        <taxon>Cryptosporangiaceae</taxon>
        <taxon>Cryptosporangium</taxon>
    </lineage>
</organism>
<evidence type="ECO:0000259" key="2">
    <source>
        <dbReference type="Pfam" id="PF10728"/>
    </source>
</evidence>
<sequence>MDHAHGSPLDPPNPADRPGRLAVGLVGVGRAGSVLAAALARAGHRTVALSAVSSASRRRAAERLPGAPIVPPDAVVAAADLALLAVPDDALEPLVTGLAEVGAFRPGQLVVHISGAHGLDVLQPATRAGALPLALHPIMTFTGRDEDESRLAGVHWGVTTVPELRPVGEALVVEMGGEPLWVENSQRPLYHAALVVAANHLVTLINDAVDLLRAAGVERPGAALAPLAGAALDNALRSGDAALTGPVSRGDAGTVANHLDALRGRQPSAVAGYLAMARRTADRAIAAGRLDPASAENLLDVLGDHSAAT</sequence>
<dbReference type="Pfam" id="PF10727">
    <property type="entry name" value="Rossmann-like"/>
    <property type="match status" value="1"/>
</dbReference>
<dbReference type="PANTHER" id="PTHR40459:SF1">
    <property type="entry name" value="CONSERVED HYPOTHETICAL ALANINE AND LEUCINE RICH PROTEIN"/>
    <property type="match status" value="1"/>
</dbReference>
<accession>A0A010ZQA9</accession>
<evidence type="ECO:0000313" key="4">
    <source>
        <dbReference type="Proteomes" id="UP000021053"/>
    </source>
</evidence>
<proteinExistence type="predicted"/>
<evidence type="ECO:0000313" key="3">
    <source>
        <dbReference type="EMBL" id="EXG79387.1"/>
    </source>
</evidence>
<dbReference type="EMBL" id="JFBT01000001">
    <property type="protein sequence ID" value="EXG79387.1"/>
    <property type="molecule type" value="Genomic_DNA"/>
</dbReference>
<dbReference type="InterPro" id="IPR018931">
    <property type="entry name" value="DUF2520"/>
</dbReference>
<comment type="caution">
    <text evidence="3">The sequence shown here is derived from an EMBL/GenBank/DDBJ whole genome shotgun (WGS) entry which is preliminary data.</text>
</comment>
<name>A0A010ZQA9_9ACTN</name>
<dbReference type="Gene3D" id="1.10.1040.20">
    <property type="entry name" value="ProC-like, C-terminal domain"/>
    <property type="match status" value="1"/>
</dbReference>
<feature type="domain" description="DUF2520" evidence="2">
    <location>
        <begin position="155"/>
        <end position="280"/>
    </location>
</feature>
<dbReference type="Proteomes" id="UP000021053">
    <property type="component" value="Unassembled WGS sequence"/>
</dbReference>
<dbReference type="Gene3D" id="3.40.50.720">
    <property type="entry name" value="NAD(P)-binding Rossmann-like Domain"/>
    <property type="match status" value="1"/>
</dbReference>
<dbReference type="PATRIC" id="fig|927661.3.peg.406"/>
<dbReference type="SUPFAM" id="SSF48179">
    <property type="entry name" value="6-phosphogluconate dehydrogenase C-terminal domain-like"/>
    <property type="match status" value="1"/>
</dbReference>
<keyword evidence="4" id="KW-1185">Reference proteome</keyword>
<dbReference type="AlphaFoldDB" id="A0A010ZQA9"/>
<dbReference type="InterPro" id="IPR036291">
    <property type="entry name" value="NAD(P)-bd_dom_sf"/>
</dbReference>
<protein>
    <recommendedName>
        <fullName evidence="5">DUF2520 domain-containing protein</fullName>
    </recommendedName>
</protein>
<dbReference type="InterPro" id="IPR037108">
    <property type="entry name" value="TM1727-like_C_sf"/>
</dbReference>
<dbReference type="OrthoDB" id="8650434at2"/>
<dbReference type="PANTHER" id="PTHR40459">
    <property type="entry name" value="CONSERVED HYPOTHETICAL ALANINE AND LEUCINE RICH PROTEIN"/>
    <property type="match status" value="1"/>
</dbReference>
<feature type="domain" description="Putative oxidoreductase/dehydrogenase Rossmann-like" evidence="1">
    <location>
        <begin position="16"/>
        <end position="137"/>
    </location>
</feature>
<gene>
    <name evidence="3" type="ORF">CryarDRAFT_0422</name>
</gene>
<dbReference type="InterPro" id="IPR008927">
    <property type="entry name" value="6-PGluconate_DH-like_C_sf"/>
</dbReference>
<reference evidence="3 4" key="1">
    <citation type="submission" date="2013-07" db="EMBL/GenBank/DDBJ databases">
        <authorList>
            <consortium name="DOE Joint Genome Institute"/>
            <person name="Eisen J."/>
            <person name="Huntemann M."/>
            <person name="Han J."/>
            <person name="Chen A."/>
            <person name="Kyrpides N."/>
            <person name="Mavromatis K."/>
            <person name="Markowitz V."/>
            <person name="Palaniappan K."/>
            <person name="Ivanova N."/>
            <person name="Schaumberg A."/>
            <person name="Pati A."/>
            <person name="Liolios K."/>
            <person name="Nordberg H.P."/>
            <person name="Cantor M.N."/>
            <person name="Hua S.X."/>
            <person name="Woyke T."/>
        </authorList>
    </citation>
    <scope>NUCLEOTIDE SEQUENCE [LARGE SCALE GENOMIC DNA]</scope>
    <source>
        <strain evidence="3 4">DSM 44712</strain>
    </source>
</reference>
<dbReference type="SUPFAM" id="SSF51735">
    <property type="entry name" value="NAD(P)-binding Rossmann-fold domains"/>
    <property type="match status" value="1"/>
</dbReference>
<dbReference type="InterPro" id="IPR019665">
    <property type="entry name" value="OxRdtase/DH_put_Rossmann_dom"/>
</dbReference>
<evidence type="ECO:0000259" key="1">
    <source>
        <dbReference type="Pfam" id="PF10727"/>
    </source>
</evidence>
<evidence type="ECO:0008006" key="5">
    <source>
        <dbReference type="Google" id="ProtNLM"/>
    </source>
</evidence>
<dbReference type="Pfam" id="PF10728">
    <property type="entry name" value="DUF2520"/>
    <property type="match status" value="1"/>
</dbReference>
<dbReference type="HOGENOM" id="CLU_055635_0_0_11"/>